<organism evidence="4 5">
    <name type="scientific">Spirosoma linguale (strain ATCC 33905 / DSM 74 / LMG 10896 / Claus 1)</name>
    <dbReference type="NCBI Taxonomy" id="504472"/>
    <lineage>
        <taxon>Bacteria</taxon>
        <taxon>Pseudomonadati</taxon>
        <taxon>Bacteroidota</taxon>
        <taxon>Cytophagia</taxon>
        <taxon>Cytophagales</taxon>
        <taxon>Cytophagaceae</taxon>
        <taxon>Spirosoma</taxon>
    </lineage>
</organism>
<dbReference type="Pfam" id="PF08707">
    <property type="entry name" value="PriCT_2"/>
    <property type="match status" value="1"/>
</dbReference>
<name>D2QEV8_SPILD</name>
<dbReference type="InterPro" id="IPR014907">
    <property type="entry name" value="BT4734-like_N"/>
</dbReference>
<dbReference type="GO" id="GO:0016817">
    <property type="term" value="F:hydrolase activity, acting on acid anhydrides"/>
    <property type="evidence" value="ECO:0007669"/>
    <property type="project" value="InterPro"/>
</dbReference>
<dbReference type="Proteomes" id="UP000002028">
    <property type="component" value="Chromosome"/>
</dbReference>
<dbReference type="HOGENOM" id="CLU_369149_0_0_10"/>
<gene>
    <name evidence="4" type="ordered locus">Slin_5333</name>
</gene>
<proteinExistence type="predicted"/>
<accession>D2QEV8</accession>
<evidence type="ECO:0000259" key="1">
    <source>
        <dbReference type="Pfam" id="PF05272"/>
    </source>
</evidence>
<dbReference type="PANTHER" id="PTHR34985">
    <property type="entry name" value="SLR0554 PROTEIN"/>
    <property type="match status" value="1"/>
</dbReference>
<feature type="domain" description="Primase C-terminal 2" evidence="2">
    <location>
        <begin position="228"/>
        <end position="296"/>
    </location>
</feature>
<dbReference type="EMBL" id="CP001769">
    <property type="protein sequence ID" value="ADB41302.1"/>
    <property type="molecule type" value="Genomic_DNA"/>
</dbReference>
<dbReference type="SUPFAM" id="SSF52540">
    <property type="entry name" value="P-loop containing nucleoside triphosphate hydrolases"/>
    <property type="match status" value="1"/>
</dbReference>
<feature type="domain" description="Virulence-associated protein E-like" evidence="1">
    <location>
        <begin position="470"/>
        <end position="659"/>
    </location>
</feature>
<dbReference type="InterPro" id="IPR014819">
    <property type="entry name" value="PriCT_2"/>
</dbReference>
<reference evidence="4 5" key="1">
    <citation type="journal article" date="2010" name="Stand. Genomic Sci.">
        <title>Complete genome sequence of Spirosoma linguale type strain (1).</title>
        <authorList>
            <person name="Lail K."/>
            <person name="Sikorski J."/>
            <person name="Saunders E."/>
            <person name="Lapidus A."/>
            <person name="Glavina Del Rio T."/>
            <person name="Copeland A."/>
            <person name="Tice H."/>
            <person name="Cheng J.-F."/>
            <person name="Lucas S."/>
            <person name="Nolan M."/>
            <person name="Bruce D."/>
            <person name="Goodwin L."/>
            <person name="Pitluck S."/>
            <person name="Ivanova N."/>
            <person name="Mavromatis K."/>
            <person name="Ovchinnikova G."/>
            <person name="Pati A."/>
            <person name="Chen A."/>
            <person name="Palaniappan K."/>
            <person name="Land M."/>
            <person name="Hauser L."/>
            <person name="Chang Y.-J."/>
            <person name="Jeffries C.D."/>
            <person name="Chain P."/>
            <person name="Brettin T."/>
            <person name="Detter J.C."/>
            <person name="Schuetze A."/>
            <person name="Rohde M."/>
            <person name="Tindall B.J."/>
            <person name="Goeker M."/>
            <person name="Bristow J."/>
            <person name="Eisen J.A."/>
            <person name="Markowitz V."/>
            <person name="Hugenholtz P."/>
            <person name="Kyrpides N.C."/>
            <person name="Klenk H.-P."/>
            <person name="Chen F."/>
        </authorList>
    </citation>
    <scope>NUCLEOTIDE SEQUENCE [LARGE SCALE GENOMIC DNA]</scope>
    <source>
        <strain evidence="5">ATCC 33905 / DSM 74 / LMG 10896 / Claus 1</strain>
    </source>
</reference>
<dbReference type="eggNOG" id="COG5545">
    <property type="taxonomic scope" value="Bacteria"/>
</dbReference>
<dbReference type="PANTHER" id="PTHR34985:SF1">
    <property type="entry name" value="SLR0554 PROTEIN"/>
    <property type="match status" value="1"/>
</dbReference>
<feature type="domain" description="BT4734-like N-terminal" evidence="3">
    <location>
        <begin position="70"/>
        <end position="186"/>
    </location>
</feature>
<dbReference type="AlphaFoldDB" id="D2QEV8"/>
<dbReference type="InterPro" id="IPR027417">
    <property type="entry name" value="P-loop_NTPase"/>
</dbReference>
<keyword evidence="5" id="KW-1185">Reference proteome</keyword>
<protein>
    <submittedName>
        <fullName evidence="4">P-loop ATPase and inactivated derivatives-like protein</fullName>
    </submittedName>
</protein>
<dbReference type="InterPro" id="IPR007936">
    <property type="entry name" value="VapE-like_dom"/>
</dbReference>
<evidence type="ECO:0000313" key="5">
    <source>
        <dbReference type="Proteomes" id="UP000002028"/>
    </source>
</evidence>
<dbReference type="Pfam" id="PF05272">
    <property type="entry name" value="VapE-like_dom"/>
    <property type="match status" value="1"/>
</dbReference>
<dbReference type="Pfam" id="PF08800">
    <property type="entry name" value="BT4734-like_N"/>
    <property type="match status" value="1"/>
</dbReference>
<dbReference type="KEGG" id="sli:Slin_5333"/>
<evidence type="ECO:0000313" key="4">
    <source>
        <dbReference type="EMBL" id="ADB41302.1"/>
    </source>
</evidence>
<dbReference type="STRING" id="504472.Slin_5333"/>
<evidence type="ECO:0000259" key="3">
    <source>
        <dbReference type="Pfam" id="PF08800"/>
    </source>
</evidence>
<sequence>MSMNTDQKLVSVFRNKFDNGLLKDGQPDPKRLPDIDIREFLEGVKNGVWRKPVEYVRAVVDNKAEYDKRKANIPGVTIWGTFIIRNAGKSDVPSGLMSVDLDHLEESEIQRVFNLLKSDPYVYAVFRSVGGKGLCVIFRVDYQRWLESFEGIRIYLTEQHGLVMGWDASVKDICRLRFVSYDPDTYVNYKAQLFKKYPRKEKKEVVKLPYTHTETDIRYVLDQIHARALDLTGSYEDWFRIGWALISQYGEVARPIFHEVSQYHSSYDSNDCDKKFNYLVATRPHSIKIATFYYYCRQAGLDTATPQTKEVQSLAAMAKKQKVSIPSAVDTVLRMTDISEAEARPIIEQVYASTEDFATQETIYEQGVRHIQSHFLFYNEVSRRIESPSGSIFGKWEVNELYNEVLILFDGKLGRQAFESLLFSRKTVPPINPLKQFFSQHQHNKPTGIISQLASSIETDTGWELDQFAPSYTEYFLRKWLIGLVALAFDNLCDLMLILTGPQNVGKTEFFRRLLPEELRRYFAETKLDRGKDDEILLCENWIVFLDELSGKSFQDVGLMKNLLSSKVFDLREPYGSTNVKLKRRAALCGSSNPQAILSDPTGNRRIIPINVLSINREAYNAIDKTDLLMEAYWAYIAGEPYSLSNEDIQYLNDNTSRFERWSVERQLLEYSFAKPTGEGGEFIEHLELIQIQISLESRANGRKLESDKIRLELAAMGLKSYQKRFGKDPKTKKQRRPWVYDVVRLENP</sequence>
<evidence type="ECO:0000259" key="2">
    <source>
        <dbReference type="Pfam" id="PF08707"/>
    </source>
</evidence>